<dbReference type="PANTHER" id="PTHR47971:SF20">
    <property type="entry name" value="KINESIN-LIKE PROTEIN KIF24"/>
    <property type="match status" value="1"/>
</dbReference>
<name>A0AAW0PZ72_9GOBI</name>
<comment type="similarity">
    <text evidence="7">Belongs to the TRAFAC class myosin-kinesin ATPase superfamily. Kinesin family. KIN-13 subfamily.</text>
</comment>
<feature type="domain" description="Kinesin motor" evidence="11">
    <location>
        <begin position="160"/>
        <end position="483"/>
    </location>
</feature>
<dbReference type="GO" id="GO:0007019">
    <property type="term" value="P:microtubule depolymerization"/>
    <property type="evidence" value="ECO:0007669"/>
    <property type="project" value="TreeGrafter"/>
</dbReference>
<dbReference type="GO" id="GO:0005874">
    <property type="term" value="C:microtubule"/>
    <property type="evidence" value="ECO:0007669"/>
    <property type="project" value="UniProtKB-KW"/>
</dbReference>
<dbReference type="InterPro" id="IPR036961">
    <property type="entry name" value="Kinesin_motor_dom_sf"/>
</dbReference>
<feature type="binding site" evidence="8">
    <location>
        <begin position="249"/>
        <end position="256"/>
    </location>
    <ligand>
        <name>ATP</name>
        <dbReference type="ChEBI" id="CHEBI:30616"/>
    </ligand>
</feature>
<organism evidence="12 13">
    <name type="scientific">Mugilogobius chulae</name>
    <name type="common">yellowstripe goby</name>
    <dbReference type="NCBI Taxonomy" id="88201"/>
    <lineage>
        <taxon>Eukaryota</taxon>
        <taxon>Metazoa</taxon>
        <taxon>Chordata</taxon>
        <taxon>Craniata</taxon>
        <taxon>Vertebrata</taxon>
        <taxon>Euteleostomi</taxon>
        <taxon>Actinopterygii</taxon>
        <taxon>Neopterygii</taxon>
        <taxon>Teleostei</taxon>
        <taxon>Neoteleostei</taxon>
        <taxon>Acanthomorphata</taxon>
        <taxon>Gobiaria</taxon>
        <taxon>Gobiiformes</taxon>
        <taxon>Gobioidei</taxon>
        <taxon>Gobiidae</taxon>
        <taxon>Gobionellinae</taxon>
        <taxon>Mugilogobius</taxon>
    </lineage>
</organism>
<keyword evidence="5 8" id="KW-0505">Motor protein</keyword>
<keyword evidence="6" id="KW-0963">Cytoplasm</keyword>
<feature type="compositionally biased region" description="Polar residues" evidence="10">
    <location>
        <begin position="497"/>
        <end position="507"/>
    </location>
</feature>
<sequence length="678" mass="75956">MIGHLCTEVVLVVHVVYRRNGERPSVVGQCHRAQTVRSAQLVQVKEQQQFVGHGAQGQEEDDSRQHKEKAQGVSGLSNGRITVSSSVRKKAAQAQEGRFRLKNNRFLQTLLVPPPQHCRGGLQNTHRGEFRSSVMSQCLYQSLKAVGLQHHYHRKSSEPRIWVCVRKRPLTPAEEWRQETDVVTSSGESCVVHESRAAVDLTQYELKHRFYFDHVFGESCSNEEVYLKTAFPLVQHMLQGGSATCFAYGQTGAGKTHTMLGSGVSGAGPVRSGRSRPLLSPLSFPALAHLTVFVSFFEIYCGQLYDLLDNRKRLFAREDGQRNVHIAGLCHRRVDSVHSLLQMISRGTDERSQGSSGVNPVSSRSHALLQIQLREADQTVHGRMWFVDLAGSERASDSRDPDRRSRMEGAEINQSLLALKECIRSLDQEQGHTPFRQSKLTQVLKDSFIGDSLTCMIANISPGLSSTEHTLNTLRYADRVKELKGQTGQRRGRRVKNISSPKQNLSQGCRRHSGGRYRDSSPLKKPRTNSTVPSSPMGMQAEEHATFLNSTPKNLKQDDERKSRKMFEWISPVKSQPTREHEDGGREFAPAERPLSPAAEHRNSLLTLSDLTSSKMTPENEEMDRRDECSVNVDTLRVSMLEEDHEPASGLFLQPKPNTSEVKRSNGMQRGVGARRGC</sequence>
<evidence type="ECO:0000313" key="13">
    <source>
        <dbReference type="Proteomes" id="UP001460270"/>
    </source>
</evidence>
<gene>
    <name evidence="12" type="ORF">WMY93_004727</name>
</gene>
<keyword evidence="3 8" id="KW-0547">Nucleotide-binding</keyword>
<feature type="region of interest" description="Disordered" evidence="10">
    <location>
        <begin position="645"/>
        <end position="665"/>
    </location>
</feature>
<evidence type="ECO:0000256" key="1">
    <source>
        <dbReference type="ARBA" id="ARBA00004245"/>
    </source>
</evidence>
<evidence type="ECO:0000256" key="5">
    <source>
        <dbReference type="ARBA" id="ARBA00023175"/>
    </source>
</evidence>
<evidence type="ECO:0000256" key="6">
    <source>
        <dbReference type="ARBA" id="ARBA00023212"/>
    </source>
</evidence>
<evidence type="ECO:0000256" key="8">
    <source>
        <dbReference type="PROSITE-ProRule" id="PRU00283"/>
    </source>
</evidence>
<dbReference type="GO" id="GO:0003777">
    <property type="term" value="F:microtubule motor activity"/>
    <property type="evidence" value="ECO:0007669"/>
    <property type="project" value="InterPro"/>
</dbReference>
<dbReference type="PROSITE" id="PS00411">
    <property type="entry name" value="KINESIN_MOTOR_1"/>
    <property type="match status" value="1"/>
</dbReference>
<dbReference type="CDD" id="cd01367">
    <property type="entry name" value="KISc_KIF2_like"/>
    <property type="match status" value="1"/>
</dbReference>
<dbReference type="Gene3D" id="3.40.850.10">
    <property type="entry name" value="Kinesin motor domain"/>
    <property type="match status" value="1"/>
</dbReference>
<reference evidence="13" key="1">
    <citation type="submission" date="2024-04" db="EMBL/GenBank/DDBJ databases">
        <title>Salinicola lusitanus LLJ914,a marine bacterium isolated from the Okinawa Trough.</title>
        <authorList>
            <person name="Li J."/>
        </authorList>
    </citation>
    <scope>NUCLEOTIDE SEQUENCE [LARGE SCALE GENOMIC DNA]</scope>
</reference>
<dbReference type="SMART" id="SM00129">
    <property type="entry name" value="KISc"/>
    <property type="match status" value="1"/>
</dbReference>
<dbReference type="FunFam" id="3.40.850.10:FF:000012">
    <property type="entry name" value="Kinesin-like protein"/>
    <property type="match status" value="1"/>
</dbReference>
<evidence type="ECO:0000256" key="9">
    <source>
        <dbReference type="RuleBase" id="RU000394"/>
    </source>
</evidence>
<feature type="region of interest" description="Disordered" evidence="10">
    <location>
        <begin position="52"/>
        <end position="77"/>
    </location>
</feature>
<comment type="subcellular location">
    <subcellularLocation>
        <location evidence="1">Cytoplasm</location>
        <location evidence="1">Cytoskeleton</location>
    </subcellularLocation>
</comment>
<accession>A0AAW0PZ72</accession>
<keyword evidence="6" id="KW-0206">Cytoskeleton</keyword>
<dbReference type="GO" id="GO:0008017">
    <property type="term" value="F:microtubule binding"/>
    <property type="evidence" value="ECO:0007669"/>
    <property type="project" value="InterPro"/>
</dbReference>
<dbReference type="AlphaFoldDB" id="A0AAW0PZ72"/>
<dbReference type="Pfam" id="PF00225">
    <property type="entry name" value="Kinesin"/>
    <property type="match status" value="1"/>
</dbReference>
<proteinExistence type="inferred from homology"/>
<keyword evidence="4 8" id="KW-0067">ATP-binding</keyword>
<keyword evidence="2 9" id="KW-0493">Microtubule</keyword>
<feature type="compositionally biased region" description="Basic and acidic residues" evidence="10">
    <location>
        <begin position="555"/>
        <end position="567"/>
    </location>
</feature>
<evidence type="ECO:0000256" key="4">
    <source>
        <dbReference type="ARBA" id="ARBA00022840"/>
    </source>
</evidence>
<evidence type="ECO:0000256" key="3">
    <source>
        <dbReference type="ARBA" id="ARBA00022741"/>
    </source>
</evidence>
<dbReference type="PROSITE" id="PS50067">
    <property type="entry name" value="KINESIN_MOTOR_2"/>
    <property type="match status" value="1"/>
</dbReference>
<feature type="region of interest" description="Disordered" evidence="10">
    <location>
        <begin position="484"/>
        <end position="628"/>
    </location>
</feature>
<evidence type="ECO:0000256" key="10">
    <source>
        <dbReference type="SAM" id="MobiDB-lite"/>
    </source>
</evidence>
<keyword evidence="13" id="KW-1185">Reference proteome</keyword>
<dbReference type="Proteomes" id="UP001460270">
    <property type="component" value="Unassembled WGS sequence"/>
</dbReference>
<protein>
    <recommendedName>
        <fullName evidence="9">Kinesin-like protein</fullName>
    </recommendedName>
</protein>
<dbReference type="EMBL" id="JBBPFD010000003">
    <property type="protein sequence ID" value="KAK7933831.1"/>
    <property type="molecule type" value="Genomic_DNA"/>
</dbReference>
<dbReference type="SUPFAM" id="SSF52540">
    <property type="entry name" value="P-loop containing nucleoside triphosphate hydrolases"/>
    <property type="match status" value="1"/>
</dbReference>
<evidence type="ECO:0000256" key="7">
    <source>
        <dbReference type="ARBA" id="ARBA00061030"/>
    </source>
</evidence>
<dbReference type="GO" id="GO:0007018">
    <property type="term" value="P:microtubule-based movement"/>
    <property type="evidence" value="ECO:0007669"/>
    <property type="project" value="InterPro"/>
</dbReference>
<dbReference type="GO" id="GO:0005524">
    <property type="term" value="F:ATP binding"/>
    <property type="evidence" value="ECO:0007669"/>
    <property type="project" value="UniProtKB-UniRule"/>
</dbReference>
<dbReference type="InterPro" id="IPR027640">
    <property type="entry name" value="Kinesin-like_fam"/>
</dbReference>
<evidence type="ECO:0000256" key="2">
    <source>
        <dbReference type="ARBA" id="ARBA00022701"/>
    </source>
</evidence>
<dbReference type="PRINTS" id="PR00380">
    <property type="entry name" value="KINESINHEAVY"/>
</dbReference>
<dbReference type="PANTHER" id="PTHR47971">
    <property type="entry name" value="KINESIN-RELATED PROTEIN 6"/>
    <property type="match status" value="1"/>
</dbReference>
<dbReference type="InterPro" id="IPR019821">
    <property type="entry name" value="Kinesin_motor_CS"/>
</dbReference>
<feature type="compositionally biased region" description="Low complexity" evidence="10">
    <location>
        <begin position="604"/>
        <end position="614"/>
    </location>
</feature>
<comment type="caution">
    <text evidence="12">The sequence shown here is derived from an EMBL/GenBank/DDBJ whole genome shotgun (WGS) entry which is preliminary data.</text>
</comment>
<evidence type="ECO:0000313" key="12">
    <source>
        <dbReference type="EMBL" id="KAK7933831.1"/>
    </source>
</evidence>
<dbReference type="InterPro" id="IPR027417">
    <property type="entry name" value="P-loop_NTPase"/>
</dbReference>
<feature type="compositionally biased region" description="Basic and acidic residues" evidence="10">
    <location>
        <begin position="577"/>
        <end position="590"/>
    </location>
</feature>
<evidence type="ECO:0000259" key="11">
    <source>
        <dbReference type="PROSITE" id="PS50067"/>
    </source>
</evidence>
<dbReference type="InterPro" id="IPR001752">
    <property type="entry name" value="Kinesin_motor_dom"/>
</dbReference>